<keyword evidence="4" id="KW-0547">Nucleotide-binding</keyword>
<dbReference type="Proteomes" id="UP000036847">
    <property type="component" value="Chromosome"/>
</dbReference>
<evidence type="ECO:0000313" key="5">
    <source>
        <dbReference type="EMBL" id="QCQ47325.1"/>
    </source>
</evidence>
<reference evidence="2" key="2">
    <citation type="submission" date="2014-07" db="EMBL/GenBank/DDBJ databases">
        <title>Genetics and epidemiology of antimicrobial resistance in B. fragilis group.</title>
        <authorList>
            <person name="Sydenham T.V."/>
            <person name="Hasman H."/>
            <person name="Kemp M."/>
            <person name="Justesen U.S."/>
        </authorList>
    </citation>
    <scope>NUCLEOTIDE SEQUENCE [LARGE SCALE GENOMIC DNA]</scope>
    <source>
        <strain evidence="2">DCMOUH0018B</strain>
    </source>
</reference>
<dbReference type="EMBL" id="JMZZ02000153">
    <property type="protein sequence ID" value="KFX74146.1"/>
    <property type="molecule type" value="Genomic_DNA"/>
</dbReference>
<protein>
    <submittedName>
        <fullName evidence="3">AAA family ATPase</fullName>
    </submittedName>
    <submittedName>
        <fullName evidence="4">ATP-binding cassette domain-containing protein</fullName>
    </submittedName>
</protein>
<dbReference type="RefSeq" id="WP_005808164.1">
    <property type="nucleotide sequence ID" value="NZ_CAEUHN010000001.1"/>
</dbReference>
<organism evidence="2">
    <name type="scientific">Bacteroides fragilis</name>
    <dbReference type="NCBI Taxonomy" id="817"/>
    <lineage>
        <taxon>Bacteria</taxon>
        <taxon>Pseudomonadati</taxon>
        <taxon>Bacteroidota</taxon>
        <taxon>Bacteroidia</taxon>
        <taxon>Bacteroidales</taxon>
        <taxon>Bacteroidaceae</taxon>
        <taxon>Bacteroides</taxon>
    </lineage>
</organism>
<dbReference type="SMART" id="SM00382">
    <property type="entry name" value="AAA"/>
    <property type="match status" value="1"/>
</dbReference>
<evidence type="ECO:0000259" key="1">
    <source>
        <dbReference type="SMART" id="SM00382"/>
    </source>
</evidence>
<dbReference type="InterPro" id="IPR003593">
    <property type="entry name" value="AAA+_ATPase"/>
</dbReference>
<evidence type="ECO:0000313" key="4">
    <source>
        <dbReference type="EMBL" id="QCQ38672.1"/>
    </source>
</evidence>
<evidence type="ECO:0000313" key="3">
    <source>
        <dbReference type="EMBL" id="MCZ2654106.1"/>
    </source>
</evidence>
<dbReference type="EMBL" id="CP036546">
    <property type="protein sequence ID" value="QCQ47325.1"/>
    <property type="molecule type" value="Genomic_DNA"/>
</dbReference>
<dbReference type="EMBL" id="CP036553">
    <property type="protein sequence ID" value="QCQ38672.1"/>
    <property type="molecule type" value="Genomic_DNA"/>
</dbReference>
<name>A0A081UBS1_BACFG</name>
<dbReference type="GO" id="GO:0005524">
    <property type="term" value="F:ATP binding"/>
    <property type="evidence" value="ECO:0007669"/>
    <property type="project" value="UniProtKB-KW"/>
</dbReference>
<dbReference type="GO" id="GO:0016887">
    <property type="term" value="F:ATP hydrolysis activity"/>
    <property type="evidence" value="ECO:0007669"/>
    <property type="project" value="InterPro"/>
</dbReference>
<sequence>MKISQIQIKKMWGKQDIEWNHVDPKVNILVGPNGSGKSTFLRFIYLLLTSDIKELNKLKTDIFIRFDAGGSILYHADKKDFSIEFQKDWLLDIEYINTFDIPTAKKSTQSSLMQELDMTIYPLNKNVFNFIDYRSKILNYPEQSEEIQERISMLFKIINSFFASTQKQISINSKNKMVFTFLNQEEEIEPEQLSSGEKQLLLILLKVFLKEDKPFILLMDEPELSLHIEWQRRLIEAIQILNKNCQIILSTHSPSIFADGWGDKLVFMEDIVKPI</sequence>
<dbReference type="PANTHER" id="PTHR43581">
    <property type="entry name" value="ATP/GTP PHOSPHATASE"/>
    <property type="match status" value="1"/>
</dbReference>
<dbReference type="EMBL" id="JAPUAC010000004">
    <property type="protein sequence ID" value="MCZ2654106.1"/>
    <property type="molecule type" value="Genomic_DNA"/>
</dbReference>
<reference evidence="6 7" key="3">
    <citation type="submission" date="2019-03" db="EMBL/GenBank/DDBJ databases">
        <title>Complete genome assembly of MDR B. fragilis.</title>
        <authorList>
            <person name="Sydenham T.V."/>
            <person name="Hasman H."/>
            <person name="Justesen U.S."/>
        </authorList>
    </citation>
    <scope>NUCLEOTIDE SEQUENCE [LARGE SCALE GENOMIC DNA]</scope>
    <source>
        <strain evidence="4 6">DCMOUH0067B</strain>
        <strain evidence="5 7">DCMSKEJBY0001B</strain>
    </source>
</reference>
<dbReference type="Pfam" id="PF13304">
    <property type="entry name" value="AAA_21"/>
    <property type="match status" value="1"/>
</dbReference>
<reference evidence="2" key="1">
    <citation type="book" date="2014" name="THE 24TH EUROPEAN CONGRESS OF CLINICAL MICROBIOLOGY AND INFECTIOUS DISEASES" publisher="ECCMID 2014" city="Barcelona, Spain">
        <title>Identification of resistance genes in three multidrug-resistant Bacteroides fragilis isolates by whole genome sequencing.</title>
        <editorList>
            <person name="Unknown"/>
            <person name="A."/>
        </editorList>
        <authorList>
            <person name="Sydenham T.V."/>
            <person name="Hasman H."/>
            <person name="Wang M."/>
            <person name="Soki J."/>
            <person name="Nagy E."/>
            <person name="Justesen U.S."/>
        </authorList>
    </citation>
    <scope>NUCLEOTIDE SEQUENCE</scope>
    <source>
        <strain evidence="2">DCMOUH0018B</strain>
        <strain evidence="5">DCMSKEJBY0001B</strain>
    </source>
</reference>
<dbReference type="InterPro" id="IPR041685">
    <property type="entry name" value="AAA_GajA/Old/RecF-like"/>
</dbReference>
<accession>A0A081UBS1</accession>
<reference evidence="3" key="4">
    <citation type="submission" date="2022-12" db="EMBL/GenBank/DDBJ databases">
        <title>Development of a Multilocus Sequence Typing Scheme for Bacteroides fragilis Based on Whole Genome Sequencing Data and Clinical Application.</title>
        <authorList>
            <person name="Nielsen F.D."/>
            <person name="Justesen U.S."/>
        </authorList>
    </citation>
    <scope>NUCLEOTIDE SEQUENCE</scope>
    <source>
        <strain evidence="3">BF_BC_ODE_DK_2015_2</strain>
    </source>
</reference>
<proteinExistence type="predicted"/>
<dbReference type="Proteomes" id="UP000028294">
    <property type="component" value="Chromosome"/>
</dbReference>
<dbReference type="PATRIC" id="fig|817.51.peg.340"/>
<dbReference type="Pfam" id="PF13175">
    <property type="entry name" value="AAA_15"/>
    <property type="match status" value="1"/>
</dbReference>
<dbReference type="PANTHER" id="PTHR43581:SF2">
    <property type="entry name" value="EXCINUCLEASE ATPASE SUBUNIT"/>
    <property type="match status" value="1"/>
</dbReference>
<dbReference type="Gene3D" id="3.40.50.300">
    <property type="entry name" value="P-loop containing nucleotide triphosphate hydrolases"/>
    <property type="match status" value="1"/>
</dbReference>
<keyword evidence="4" id="KW-0067">ATP-binding</keyword>
<evidence type="ECO:0000313" key="6">
    <source>
        <dbReference type="Proteomes" id="UP000028294"/>
    </source>
</evidence>
<evidence type="ECO:0000313" key="2">
    <source>
        <dbReference type="EMBL" id="KFX74146.1"/>
    </source>
</evidence>
<dbReference type="SUPFAM" id="SSF52540">
    <property type="entry name" value="P-loop containing nucleoside triphosphate hydrolases"/>
    <property type="match status" value="1"/>
</dbReference>
<evidence type="ECO:0000313" key="7">
    <source>
        <dbReference type="Proteomes" id="UP000036847"/>
    </source>
</evidence>
<dbReference type="InterPro" id="IPR027417">
    <property type="entry name" value="P-loop_NTPase"/>
</dbReference>
<feature type="domain" description="AAA+ ATPase" evidence="1">
    <location>
        <begin position="23"/>
        <end position="272"/>
    </location>
</feature>
<dbReference type="InterPro" id="IPR003959">
    <property type="entry name" value="ATPase_AAA_core"/>
</dbReference>
<dbReference type="CDD" id="cd00267">
    <property type="entry name" value="ABC_ATPase"/>
    <property type="match status" value="1"/>
</dbReference>
<dbReference type="Proteomes" id="UP001075704">
    <property type="component" value="Unassembled WGS sequence"/>
</dbReference>
<dbReference type="AlphaFoldDB" id="A0A081UBS1"/>
<dbReference type="InterPro" id="IPR051396">
    <property type="entry name" value="Bact_Antivir_Def_Nuclease"/>
</dbReference>
<gene>
    <name evidence="5" type="ORF">EC80_022155</name>
    <name evidence="2" type="ORF">EE52_0213635</name>
    <name evidence="4" type="ORF">IA74_022660</name>
    <name evidence="3" type="ORF">O1422_08005</name>
</gene>
<dbReference type="OrthoDB" id="9805802at2"/>